<reference evidence="3 4" key="1">
    <citation type="submission" date="2015-08" db="EMBL/GenBank/DDBJ databases">
        <title>Genomes of Isolates from Cabo Rojo, PR.</title>
        <authorList>
            <person name="Sanchez-Nieves R.L."/>
            <person name="Montalvo-Rodriguez R."/>
        </authorList>
    </citation>
    <scope>NUCLEOTIDE SEQUENCE [LARGE SCALE GENOMIC DNA]</scope>
    <source>
        <strain evidence="3 4">SL3</strain>
    </source>
</reference>
<feature type="region of interest" description="Disordered" evidence="1">
    <location>
        <begin position="35"/>
        <end position="110"/>
    </location>
</feature>
<feature type="compositionally biased region" description="Low complexity" evidence="1">
    <location>
        <begin position="99"/>
        <end position="110"/>
    </location>
</feature>
<dbReference type="AlphaFoldDB" id="A0A0M9AJD7"/>
<proteinExistence type="predicted"/>
<evidence type="ECO:0000256" key="2">
    <source>
        <dbReference type="SAM" id="Phobius"/>
    </source>
</evidence>
<keyword evidence="4" id="KW-1185">Reference proteome</keyword>
<dbReference type="Proteomes" id="UP000037729">
    <property type="component" value="Unassembled WGS sequence"/>
</dbReference>
<keyword evidence="2" id="KW-1133">Transmembrane helix</keyword>
<feature type="transmembrane region" description="Helical" evidence="2">
    <location>
        <begin position="17"/>
        <end position="38"/>
    </location>
</feature>
<accession>A0A0M9AJD7</accession>
<name>A0A0M9AJD7_9EURY</name>
<organism evidence="3 4">
    <name type="scientific">Haloarcula rubripromontorii</name>
    <dbReference type="NCBI Taxonomy" id="1705562"/>
    <lineage>
        <taxon>Archaea</taxon>
        <taxon>Methanobacteriati</taxon>
        <taxon>Methanobacteriota</taxon>
        <taxon>Stenosarchaea group</taxon>
        <taxon>Halobacteria</taxon>
        <taxon>Halobacteriales</taxon>
        <taxon>Haloarculaceae</taxon>
        <taxon>Haloarcula</taxon>
    </lineage>
</organism>
<dbReference type="EMBL" id="LIUF01000005">
    <property type="protein sequence ID" value="KOX92045.1"/>
    <property type="molecule type" value="Genomic_DNA"/>
</dbReference>
<sequence length="110" mass="10710">MSSGIVRDADGTYNKRLLGLVLLVSLAVIGAGVGTLGLTDTSDSAPNQSAVETSPTPTESASTETPTGADSTPTESGGSGSPPPSALLTETPTPATDESNGTTTSNTTAA</sequence>
<feature type="compositionally biased region" description="Polar residues" evidence="1">
    <location>
        <begin position="88"/>
        <end position="98"/>
    </location>
</feature>
<dbReference type="PATRIC" id="fig|1705562.3.peg.4104"/>
<gene>
    <name evidence="3" type="ORF">AMS69_15990</name>
</gene>
<evidence type="ECO:0000313" key="4">
    <source>
        <dbReference type="Proteomes" id="UP000037729"/>
    </source>
</evidence>
<comment type="caution">
    <text evidence="3">The sequence shown here is derived from an EMBL/GenBank/DDBJ whole genome shotgun (WGS) entry which is preliminary data.</text>
</comment>
<dbReference type="RefSeq" id="WP_053969065.1">
    <property type="nucleotide sequence ID" value="NZ_LIUF01000005.1"/>
</dbReference>
<feature type="compositionally biased region" description="Low complexity" evidence="1">
    <location>
        <begin position="52"/>
        <end position="67"/>
    </location>
</feature>
<evidence type="ECO:0000256" key="1">
    <source>
        <dbReference type="SAM" id="MobiDB-lite"/>
    </source>
</evidence>
<feature type="compositionally biased region" description="Polar residues" evidence="1">
    <location>
        <begin position="38"/>
        <end position="51"/>
    </location>
</feature>
<keyword evidence="2" id="KW-0472">Membrane</keyword>
<keyword evidence="2" id="KW-0812">Transmembrane</keyword>
<evidence type="ECO:0000313" key="3">
    <source>
        <dbReference type="EMBL" id="KOX92045.1"/>
    </source>
</evidence>
<protein>
    <submittedName>
        <fullName evidence="3">Uncharacterized protein</fullName>
    </submittedName>
</protein>